<dbReference type="Proteomes" id="UP000054538">
    <property type="component" value="Unassembled WGS sequence"/>
</dbReference>
<evidence type="ECO:0000313" key="4">
    <source>
        <dbReference type="Proteomes" id="UP000054538"/>
    </source>
</evidence>
<dbReference type="InterPro" id="IPR009057">
    <property type="entry name" value="Homeodomain-like_sf"/>
</dbReference>
<reference evidence="3 4" key="1">
    <citation type="submission" date="2014-04" db="EMBL/GenBank/DDBJ databases">
        <authorList>
            <consortium name="DOE Joint Genome Institute"/>
            <person name="Kuo A."/>
            <person name="Kohler A."/>
            <person name="Jargeat P."/>
            <person name="Nagy L.G."/>
            <person name="Floudas D."/>
            <person name="Copeland A."/>
            <person name="Barry K.W."/>
            <person name="Cichocki N."/>
            <person name="Veneault-Fourrey C."/>
            <person name="LaButti K."/>
            <person name="Lindquist E.A."/>
            <person name="Lipzen A."/>
            <person name="Lundell T."/>
            <person name="Morin E."/>
            <person name="Murat C."/>
            <person name="Sun H."/>
            <person name="Tunlid A."/>
            <person name="Henrissat B."/>
            <person name="Grigoriev I.V."/>
            <person name="Hibbett D.S."/>
            <person name="Martin F."/>
            <person name="Nordberg H.P."/>
            <person name="Cantor M.N."/>
            <person name="Hua S.X."/>
        </authorList>
    </citation>
    <scope>NUCLEOTIDE SEQUENCE [LARGE SCALE GENOMIC DNA]</scope>
    <source>
        <strain evidence="3 4">Ve08.2h10</strain>
    </source>
</reference>
<dbReference type="AlphaFoldDB" id="A0A0D0CY30"/>
<dbReference type="SMART" id="SM00674">
    <property type="entry name" value="CENPB"/>
    <property type="match status" value="1"/>
</dbReference>
<dbReference type="SUPFAM" id="SSF46689">
    <property type="entry name" value="Homeodomain-like"/>
    <property type="match status" value="1"/>
</dbReference>
<dbReference type="Gene3D" id="1.10.10.60">
    <property type="entry name" value="Homeodomain-like"/>
    <property type="match status" value="1"/>
</dbReference>
<sequence length="156" mass="17714">SNLMLSDWITVFAYIDSHPTVPQNSVVKHFGTLKSGALIFTQATLSHKLHTRPVLEACVNDNPNALSSKHPRIVTRPDVERALILWVRQMENKGETVSGPMLREKRARFEKELNVPEKERLQGDGWIASFCKTYNIQEHRRHGEADSVDLDAVEAE</sequence>
<evidence type="ECO:0000256" key="1">
    <source>
        <dbReference type="ARBA" id="ARBA00023125"/>
    </source>
</evidence>
<evidence type="ECO:0000313" key="3">
    <source>
        <dbReference type="EMBL" id="KIK80473.1"/>
    </source>
</evidence>
<keyword evidence="4" id="KW-1185">Reference proteome</keyword>
<dbReference type="InterPro" id="IPR050863">
    <property type="entry name" value="CenT-Element_Derived"/>
</dbReference>
<accession>A0A0D0CY30</accession>
<dbReference type="EMBL" id="KN826011">
    <property type="protein sequence ID" value="KIK80473.1"/>
    <property type="molecule type" value="Genomic_DNA"/>
</dbReference>
<dbReference type="HOGENOM" id="CLU_018294_8_0_1"/>
<feature type="non-terminal residue" evidence="3">
    <location>
        <position position="1"/>
    </location>
</feature>
<feature type="domain" description="HTH CENPB-type" evidence="2">
    <location>
        <begin position="67"/>
        <end position="140"/>
    </location>
</feature>
<dbReference type="InterPro" id="IPR006600">
    <property type="entry name" value="HTH_CenpB_DNA-bd_dom"/>
</dbReference>
<keyword evidence="1" id="KW-0238">DNA-binding</keyword>
<dbReference type="PANTHER" id="PTHR19303">
    <property type="entry name" value="TRANSPOSON"/>
    <property type="match status" value="1"/>
</dbReference>
<dbReference type="InParanoid" id="A0A0D0CY30"/>
<dbReference type="GO" id="GO:0003677">
    <property type="term" value="F:DNA binding"/>
    <property type="evidence" value="ECO:0007669"/>
    <property type="project" value="UniProtKB-KW"/>
</dbReference>
<dbReference type="GO" id="GO:0005634">
    <property type="term" value="C:nucleus"/>
    <property type="evidence" value="ECO:0007669"/>
    <property type="project" value="TreeGrafter"/>
</dbReference>
<dbReference type="PANTHER" id="PTHR19303:SF73">
    <property type="entry name" value="PROTEIN PDC2"/>
    <property type="match status" value="1"/>
</dbReference>
<evidence type="ECO:0000259" key="2">
    <source>
        <dbReference type="PROSITE" id="PS51253"/>
    </source>
</evidence>
<protein>
    <recommendedName>
        <fullName evidence="2">HTH CENPB-type domain-containing protein</fullName>
    </recommendedName>
</protein>
<dbReference type="PROSITE" id="PS51253">
    <property type="entry name" value="HTH_CENPB"/>
    <property type="match status" value="1"/>
</dbReference>
<organism evidence="3 4">
    <name type="scientific">Paxillus rubicundulus Ve08.2h10</name>
    <dbReference type="NCBI Taxonomy" id="930991"/>
    <lineage>
        <taxon>Eukaryota</taxon>
        <taxon>Fungi</taxon>
        <taxon>Dikarya</taxon>
        <taxon>Basidiomycota</taxon>
        <taxon>Agaricomycotina</taxon>
        <taxon>Agaricomycetes</taxon>
        <taxon>Agaricomycetidae</taxon>
        <taxon>Boletales</taxon>
        <taxon>Paxilineae</taxon>
        <taxon>Paxillaceae</taxon>
        <taxon>Paxillus</taxon>
    </lineage>
</organism>
<dbReference type="Pfam" id="PF03221">
    <property type="entry name" value="HTH_Tnp_Tc5"/>
    <property type="match status" value="1"/>
</dbReference>
<gene>
    <name evidence="3" type="ORF">PAXRUDRAFT_158593</name>
</gene>
<proteinExistence type="predicted"/>
<name>A0A0D0CY30_9AGAM</name>
<reference evidence="4" key="2">
    <citation type="submission" date="2015-01" db="EMBL/GenBank/DDBJ databases">
        <title>Evolutionary Origins and Diversification of the Mycorrhizal Mutualists.</title>
        <authorList>
            <consortium name="DOE Joint Genome Institute"/>
            <consortium name="Mycorrhizal Genomics Consortium"/>
            <person name="Kohler A."/>
            <person name="Kuo A."/>
            <person name="Nagy L.G."/>
            <person name="Floudas D."/>
            <person name="Copeland A."/>
            <person name="Barry K.W."/>
            <person name="Cichocki N."/>
            <person name="Veneault-Fourrey C."/>
            <person name="LaButti K."/>
            <person name="Lindquist E.A."/>
            <person name="Lipzen A."/>
            <person name="Lundell T."/>
            <person name="Morin E."/>
            <person name="Murat C."/>
            <person name="Riley R."/>
            <person name="Ohm R."/>
            <person name="Sun H."/>
            <person name="Tunlid A."/>
            <person name="Henrissat B."/>
            <person name="Grigoriev I.V."/>
            <person name="Hibbett D.S."/>
            <person name="Martin F."/>
        </authorList>
    </citation>
    <scope>NUCLEOTIDE SEQUENCE [LARGE SCALE GENOMIC DNA]</scope>
    <source>
        <strain evidence="4">Ve08.2h10</strain>
    </source>
</reference>
<dbReference type="OrthoDB" id="162969at2759"/>